<protein>
    <recommendedName>
        <fullName evidence="10">RNA polymerase sigma factor</fullName>
    </recommendedName>
</protein>
<feature type="domain" description="RNA polymerase sigma factor 70 region 4 type 2" evidence="7">
    <location>
        <begin position="108"/>
        <end position="159"/>
    </location>
</feature>
<dbReference type="OrthoDB" id="2381154at2"/>
<name>A0A3T1D0K3_9BACL</name>
<sequence length="236" mass="26437">MTLIDKQLSLPKLGNGNWEQLRTALNRYCLSLTESHWDAEDLAQDTWLKAVSTTRSADHNNLEAYLLRIAKNTWIDHTRRNATLTRIVKAQQPRVVSPEQGSFELEAAFHSLIKRLSPLQRAVFMLRDVLGYSISETATMLEATEGGVKAALHRARKALDLVREDIEQGRLPLPEDEGLKTFLRILAAAYQTGNVAALIELVQRNEIEPSMAIGILHSRKLAGLPLTKHADIRMAA</sequence>
<keyword evidence="9" id="KW-1185">Reference proteome</keyword>
<dbReference type="Pfam" id="PF08281">
    <property type="entry name" value="Sigma70_r4_2"/>
    <property type="match status" value="1"/>
</dbReference>
<dbReference type="KEGG" id="cohn:KCTCHS21_10250"/>
<evidence type="ECO:0000259" key="6">
    <source>
        <dbReference type="Pfam" id="PF04542"/>
    </source>
</evidence>
<evidence type="ECO:0000256" key="1">
    <source>
        <dbReference type="ARBA" id="ARBA00010641"/>
    </source>
</evidence>
<keyword evidence="4" id="KW-0238">DNA-binding</keyword>
<dbReference type="GO" id="GO:0006352">
    <property type="term" value="P:DNA-templated transcription initiation"/>
    <property type="evidence" value="ECO:0007669"/>
    <property type="project" value="InterPro"/>
</dbReference>
<evidence type="ECO:0000256" key="5">
    <source>
        <dbReference type="ARBA" id="ARBA00023163"/>
    </source>
</evidence>
<dbReference type="InterPro" id="IPR013325">
    <property type="entry name" value="RNA_pol_sigma_r2"/>
</dbReference>
<dbReference type="Proteomes" id="UP000289856">
    <property type="component" value="Chromosome"/>
</dbReference>
<feature type="domain" description="RNA polymerase sigma-70 region 2" evidence="6">
    <location>
        <begin position="19"/>
        <end position="82"/>
    </location>
</feature>
<evidence type="ECO:0000256" key="3">
    <source>
        <dbReference type="ARBA" id="ARBA00023082"/>
    </source>
</evidence>
<evidence type="ECO:0000313" key="8">
    <source>
        <dbReference type="EMBL" id="BBI31626.1"/>
    </source>
</evidence>
<dbReference type="AlphaFoldDB" id="A0A3T1D0K3"/>
<dbReference type="SUPFAM" id="SSF88659">
    <property type="entry name" value="Sigma3 and sigma4 domains of RNA polymerase sigma factors"/>
    <property type="match status" value="1"/>
</dbReference>
<evidence type="ECO:0000256" key="2">
    <source>
        <dbReference type="ARBA" id="ARBA00023015"/>
    </source>
</evidence>
<dbReference type="PANTHER" id="PTHR43133:SF8">
    <property type="entry name" value="RNA POLYMERASE SIGMA FACTOR HI_1459-RELATED"/>
    <property type="match status" value="1"/>
</dbReference>
<dbReference type="InterPro" id="IPR013324">
    <property type="entry name" value="RNA_pol_sigma_r3/r4-like"/>
</dbReference>
<dbReference type="SUPFAM" id="SSF88946">
    <property type="entry name" value="Sigma2 domain of RNA polymerase sigma factors"/>
    <property type="match status" value="1"/>
</dbReference>
<accession>A0A3T1D0K3</accession>
<dbReference type="Gene3D" id="1.10.10.10">
    <property type="entry name" value="Winged helix-like DNA-binding domain superfamily/Winged helix DNA-binding domain"/>
    <property type="match status" value="1"/>
</dbReference>
<dbReference type="PANTHER" id="PTHR43133">
    <property type="entry name" value="RNA POLYMERASE ECF-TYPE SIGMA FACTO"/>
    <property type="match status" value="1"/>
</dbReference>
<dbReference type="Pfam" id="PF04542">
    <property type="entry name" value="Sigma70_r2"/>
    <property type="match status" value="1"/>
</dbReference>
<dbReference type="InterPro" id="IPR013249">
    <property type="entry name" value="RNA_pol_sigma70_r4_t2"/>
</dbReference>
<dbReference type="GO" id="GO:0016987">
    <property type="term" value="F:sigma factor activity"/>
    <property type="evidence" value="ECO:0007669"/>
    <property type="project" value="UniProtKB-KW"/>
</dbReference>
<dbReference type="CDD" id="cd06171">
    <property type="entry name" value="Sigma70_r4"/>
    <property type="match status" value="1"/>
</dbReference>
<comment type="similarity">
    <text evidence="1">Belongs to the sigma-70 factor family. ECF subfamily.</text>
</comment>
<reference evidence="8 9" key="1">
    <citation type="submission" date="2019-01" db="EMBL/GenBank/DDBJ databases">
        <title>Complete genome sequence of Cohnella hallensis HS21 isolated from Korean fir (Abies koreana) rhizospheric soil.</title>
        <authorList>
            <person name="Jiang L."/>
            <person name="Kang S.W."/>
            <person name="Kim S."/>
            <person name="Jung J."/>
            <person name="Kim C.Y."/>
            <person name="Kim D.H."/>
            <person name="Kim S.W."/>
            <person name="Lee J."/>
        </authorList>
    </citation>
    <scope>NUCLEOTIDE SEQUENCE [LARGE SCALE GENOMIC DNA]</scope>
    <source>
        <strain evidence="8 9">HS21</strain>
    </source>
</reference>
<organism evidence="8 9">
    <name type="scientific">Cohnella abietis</name>
    <dbReference type="NCBI Taxonomy" id="2507935"/>
    <lineage>
        <taxon>Bacteria</taxon>
        <taxon>Bacillati</taxon>
        <taxon>Bacillota</taxon>
        <taxon>Bacilli</taxon>
        <taxon>Bacillales</taxon>
        <taxon>Paenibacillaceae</taxon>
        <taxon>Cohnella</taxon>
    </lineage>
</organism>
<dbReference type="InterPro" id="IPR014284">
    <property type="entry name" value="RNA_pol_sigma-70_dom"/>
</dbReference>
<dbReference type="RefSeq" id="WP_130605564.1">
    <property type="nucleotide sequence ID" value="NZ_AP019400.1"/>
</dbReference>
<dbReference type="GO" id="GO:0003677">
    <property type="term" value="F:DNA binding"/>
    <property type="evidence" value="ECO:0007669"/>
    <property type="project" value="UniProtKB-KW"/>
</dbReference>
<gene>
    <name evidence="8" type="ORF">KCTCHS21_10250</name>
</gene>
<keyword evidence="5" id="KW-0804">Transcription</keyword>
<evidence type="ECO:0000313" key="9">
    <source>
        <dbReference type="Proteomes" id="UP000289856"/>
    </source>
</evidence>
<dbReference type="NCBIfam" id="TIGR02937">
    <property type="entry name" value="sigma70-ECF"/>
    <property type="match status" value="1"/>
</dbReference>
<dbReference type="InterPro" id="IPR036388">
    <property type="entry name" value="WH-like_DNA-bd_sf"/>
</dbReference>
<evidence type="ECO:0000259" key="7">
    <source>
        <dbReference type="Pfam" id="PF08281"/>
    </source>
</evidence>
<proteinExistence type="inferred from homology"/>
<keyword evidence="3" id="KW-0731">Sigma factor</keyword>
<evidence type="ECO:0008006" key="10">
    <source>
        <dbReference type="Google" id="ProtNLM"/>
    </source>
</evidence>
<dbReference type="InterPro" id="IPR007627">
    <property type="entry name" value="RNA_pol_sigma70_r2"/>
</dbReference>
<dbReference type="InterPro" id="IPR039425">
    <property type="entry name" value="RNA_pol_sigma-70-like"/>
</dbReference>
<evidence type="ECO:0000256" key="4">
    <source>
        <dbReference type="ARBA" id="ARBA00023125"/>
    </source>
</evidence>
<keyword evidence="2" id="KW-0805">Transcription regulation</keyword>
<dbReference type="EMBL" id="AP019400">
    <property type="protein sequence ID" value="BBI31626.1"/>
    <property type="molecule type" value="Genomic_DNA"/>
</dbReference>
<dbReference type="Gene3D" id="1.10.1740.10">
    <property type="match status" value="1"/>
</dbReference>